<evidence type="ECO:0000313" key="5">
    <source>
        <dbReference type="Proteomes" id="UP000037904"/>
    </source>
</evidence>
<feature type="chain" id="PRO_5005835041" evidence="3">
    <location>
        <begin position="24"/>
        <end position="1148"/>
    </location>
</feature>
<protein>
    <submittedName>
        <fullName evidence="4">Serine threonine protein phosphatase</fullName>
    </submittedName>
</protein>
<organism evidence="4 5">
    <name type="scientific">Fusarium langsethiae</name>
    <dbReference type="NCBI Taxonomy" id="179993"/>
    <lineage>
        <taxon>Eukaryota</taxon>
        <taxon>Fungi</taxon>
        <taxon>Dikarya</taxon>
        <taxon>Ascomycota</taxon>
        <taxon>Pezizomycotina</taxon>
        <taxon>Sordariomycetes</taxon>
        <taxon>Hypocreomycetidae</taxon>
        <taxon>Hypocreales</taxon>
        <taxon>Nectriaceae</taxon>
        <taxon>Fusarium</taxon>
    </lineage>
</organism>
<feature type="transmembrane region" description="Helical" evidence="2">
    <location>
        <begin position="314"/>
        <end position="332"/>
    </location>
</feature>
<gene>
    <name evidence="4" type="ORF">FLAG1_07641</name>
</gene>
<sequence length="1148" mass="128422">MSTAPSLRHSVALMLLSATVVFAADDGNDNTDFLLNAFSDIGPILALFGEQFARQFLSETFTWEDHVIFACIPLGIMTAISGAIRVQGHNFFKAVIGRARENHAAAEIEYMSSTSTEVCELYNGEGIGIMDYQGNTHRGWTSRGLSDNLTTYYRVESRPRFFKWFEPSPKPAVNSPNSTRSGTERSGDLETGTNRSEGAWNLDGQDPLQQTSDDAGMAREELSRSPGIQERPQGTSGNGRNPSRGQQSSQSPTQDGQNSEKKNHWLTLRSPNLQLNIPSAVVALILQIALLVIAVSTVYFISGFEPEPWGLPCYVGGSILLFLGMLACSVAIEKRTRELTRYRPNGVADSGQQREKFHLLWVQRNQRVSEQDFDSYIIDGGTRRHIMTSSRHEDPEGLDRTPPPAPESRNGQAGSTDTPSGQQKGSGEDSKLSLVLLLPLVAVLFGRTGFTVQFIGLRGLPWPCAVSQLGAMIIMAIIRALIRRRLAKRLDSRPVLQNHELDYLAIQLVEKNGKLFDDIPDRNLSPGKRWDIRAMVRSVWERMFGRKNDRKHQPSTEVLVWKVDTASDITFEPREESGAESTDAEVELVFKPCHNTTAIESDPLPTPADSHGSETTHTNDPGSETAHTDEGQRTILVRKRLGDLCKWPNSTSKSALALTLSIERFMNEFFSKGLLSNDSNKLTWKIPFSRSHTSAQNTRRSSSNQTNVSWIKLDVTMDPIAKIWRVDNGQVEAALSLWVAHWTAHRAEHLETDGEADGSDGQKKDWRRSGDGSHVEYCRRVGENRNGVLKRDISWWVNNAVEGLQEEPREGRDGPHDDTSLGSKEGRFNFGFNSVKASSSFNTFGNSATSISSKVSVSSKISGSSKAHGSSVTSRGSELPDRSELSGSTGSFKFLVQYSTADLVTVMAQHLFTCLIWNIGSLLPKNLLNRGDVNINEFVKVESSRLFDLPSSIRAQSGRRLSHRKLTKFVNYAEKQGLGTPDDILLCIIPTLSFFDCLPNNILFKDFSDFLRILSPFYNLKRRLEALKVRFRGFEICTDIASIWSTDWNERERDGAFMYKIGFTSRHLRVVNLKPDRRQLNLRTLFIGVKDGTERDIFGWTPLHYAAARPELKFKPAKGTSQPETKDSQLETKLNNNIQTYRWVDKFR</sequence>
<reference evidence="4 5" key="1">
    <citation type="submission" date="2015-04" db="EMBL/GenBank/DDBJ databases">
        <title>The draft genome sequence of Fusarium langsethiae, a T-2/HT-2 mycotoxin producer.</title>
        <authorList>
            <person name="Lysoe E."/>
            <person name="Divon H.H."/>
            <person name="Terzi V."/>
            <person name="Orru L."/>
            <person name="Lamontanara A."/>
            <person name="Kolseth A.-K."/>
            <person name="Frandsen R.J."/>
            <person name="Nielsen K."/>
            <person name="Thrane U."/>
        </authorList>
    </citation>
    <scope>NUCLEOTIDE SEQUENCE [LARGE SCALE GENOMIC DNA]</scope>
    <source>
        <strain evidence="4 5">Fl201059</strain>
    </source>
</reference>
<feature type="signal peptide" evidence="3">
    <location>
        <begin position="1"/>
        <end position="23"/>
    </location>
</feature>
<keyword evidence="2" id="KW-0812">Transmembrane</keyword>
<dbReference type="EMBL" id="JXCE01000190">
    <property type="protein sequence ID" value="KPA39483.1"/>
    <property type="molecule type" value="Genomic_DNA"/>
</dbReference>
<feature type="compositionally biased region" description="Low complexity" evidence="1">
    <location>
        <begin position="861"/>
        <end position="874"/>
    </location>
</feature>
<keyword evidence="3" id="KW-0732">Signal</keyword>
<feature type="region of interest" description="Disordered" evidence="1">
    <location>
        <begin position="750"/>
        <end position="772"/>
    </location>
</feature>
<comment type="caution">
    <text evidence="4">The sequence shown here is derived from an EMBL/GenBank/DDBJ whole genome shotgun (WGS) entry which is preliminary data.</text>
</comment>
<feature type="region of interest" description="Disordered" evidence="1">
    <location>
        <begin position="861"/>
        <end position="886"/>
    </location>
</feature>
<accession>A0A0M9ETH7</accession>
<dbReference type="OrthoDB" id="194358at2759"/>
<keyword evidence="5" id="KW-1185">Reference proteome</keyword>
<keyword evidence="2" id="KW-1133">Transmembrane helix</keyword>
<feature type="region of interest" description="Disordered" evidence="1">
    <location>
        <begin position="388"/>
        <end position="427"/>
    </location>
</feature>
<evidence type="ECO:0000256" key="1">
    <source>
        <dbReference type="SAM" id="MobiDB-lite"/>
    </source>
</evidence>
<feature type="transmembrane region" description="Helical" evidence="2">
    <location>
        <begin position="432"/>
        <end position="454"/>
    </location>
</feature>
<feature type="region of interest" description="Disordered" evidence="1">
    <location>
        <begin position="164"/>
        <end position="261"/>
    </location>
</feature>
<proteinExistence type="predicted"/>
<feature type="transmembrane region" description="Helical" evidence="2">
    <location>
        <begin position="66"/>
        <end position="84"/>
    </location>
</feature>
<feature type="compositionally biased region" description="Polar residues" evidence="1">
    <location>
        <begin position="232"/>
        <end position="257"/>
    </location>
</feature>
<feature type="transmembrane region" description="Helical" evidence="2">
    <location>
        <begin position="279"/>
        <end position="302"/>
    </location>
</feature>
<evidence type="ECO:0000256" key="3">
    <source>
        <dbReference type="SAM" id="SignalP"/>
    </source>
</evidence>
<feature type="compositionally biased region" description="Polar residues" evidence="1">
    <location>
        <begin position="409"/>
        <end position="425"/>
    </location>
</feature>
<name>A0A0M9ETH7_FUSLA</name>
<feature type="compositionally biased region" description="Basic and acidic residues" evidence="1">
    <location>
        <begin position="390"/>
        <end position="399"/>
    </location>
</feature>
<keyword evidence="2" id="KW-0472">Membrane</keyword>
<evidence type="ECO:0000256" key="2">
    <source>
        <dbReference type="SAM" id="Phobius"/>
    </source>
</evidence>
<feature type="compositionally biased region" description="Basic and acidic residues" evidence="1">
    <location>
        <begin position="760"/>
        <end position="772"/>
    </location>
</feature>
<dbReference type="Proteomes" id="UP000037904">
    <property type="component" value="Unassembled WGS sequence"/>
</dbReference>
<feature type="region of interest" description="Disordered" evidence="1">
    <location>
        <begin position="597"/>
        <end position="633"/>
    </location>
</feature>
<evidence type="ECO:0000313" key="4">
    <source>
        <dbReference type="EMBL" id="KPA39483.1"/>
    </source>
</evidence>
<dbReference type="AlphaFoldDB" id="A0A0M9ETH7"/>
<feature type="compositionally biased region" description="Polar residues" evidence="1">
    <location>
        <begin position="613"/>
        <end position="622"/>
    </location>
</feature>